<evidence type="ECO:0000313" key="6">
    <source>
        <dbReference type="Proteomes" id="UP000251314"/>
    </source>
</evidence>
<gene>
    <name evidence="4" type="ORF">JG687_00016302</name>
    <name evidence="5" type="ORF">PC110_g9153</name>
    <name evidence="2" type="ORF">PC118_g8210</name>
    <name evidence="3" type="ORF">PC129_g6745</name>
</gene>
<dbReference type="EMBL" id="MJFZ01000198">
    <property type="protein sequence ID" value="RAW34531.1"/>
    <property type="molecule type" value="Genomic_DNA"/>
</dbReference>
<feature type="transmembrane region" description="Helical" evidence="1">
    <location>
        <begin position="69"/>
        <end position="92"/>
    </location>
</feature>
<keyword evidence="1" id="KW-1133">Transmembrane helix</keyword>
<dbReference type="EMBL" id="RCMV01000176">
    <property type="protein sequence ID" value="KAG3222561.1"/>
    <property type="molecule type" value="Genomic_DNA"/>
</dbReference>
<feature type="transmembrane region" description="Helical" evidence="1">
    <location>
        <begin position="20"/>
        <end position="49"/>
    </location>
</feature>
<evidence type="ECO:0000313" key="5">
    <source>
        <dbReference type="EMBL" id="RAW34531.1"/>
    </source>
</evidence>
<dbReference type="VEuPathDB" id="FungiDB:PC110_g9153"/>
<keyword evidence="1" id="KW-0812">Transmembrane</keyword>
<dbReference type="Proteomes" id="UP000688947">
    <property type="component" value="Unassembled WGS sequence"/>
</dbReference>
<evidence type="ECO:0000256" key="1">
    <source>
        <dbReference type="SAM" id="Phobius"/>
    </source>
</evidence>
<reference evidence="3" key="2">
    <citation type="submission" date="2018-05" db="EMBL/GenBank/DDBJ databases">
        <title>Effector identification in a new, highly contiguous assembly of the strawberry crown rot pathogen Phytophthora cactorum.</title>
        <authorList>
            <person name="Armitage A.D."/>
            <person name="Nellist C.F."/>
            <person name="Bates H."/>
            <person name="Vickerstaff R.J."/>
            <person name="Harrison R.J."/>
        </authorList>
    </citation>
    <scope>NUCLEOTIDE SEQUENCE</scope>
    <source>
        <strain evidence="2">P415</strain>
        <strain evidence="3">P421</strain>
    </source>
</reference>
<evidence type="ECO:0000313" key="4">
    <source>
        <dbReference type="EMBL" id="KAG6947138.1"/>
    </source>
</evidence>
<sequence>MKDVFSPRERRLFVQRTAQVLFTTEFVILVEYTEVIVPFIICMCTLAMYQLPNRAYYSQVAELDEGGLGSNLGTVVKFGMIELLSLVVFGFII</sequence>
<dbReference type="Proteomes" id="UP000697107">
    <property type="component" value="Unassembled WGS sequence"/>
</dbReference>
<reference evidence="5 6" key="1">
    <citation type="submission" date="2018-01" db="EMBL/GenBank/DDBJ databases">
        <title>Draft genome of the strawberry crown rot pathogen Phytophthora cactorum.</title>
        <authorList>
            <person name="Armitage A.D."/>
            <person name="Lysoe E."/>
            <person name="Nellist C.F."/>
            <person name="Harrison R.J."/>
            <person name="Brurberg M.B."/>
        </authorList>
    </citation>
    <scope>NUCLEOTIDE SEQUENCE [LARGE SCALE GENOMIC DNA]</scope>
    <source>
        <strain evidence="5 6">10300</strain>
    </source>
</reference>
<keyword evidence="1" id="KW-0472">Membrane</keyword>
<name>A0A329SD46_9STRA</name>
<dbReference type="EMBL" id="RCML01000207">
    <property type="protein sequence ID" value="KAG2985626.1"/>
    <property type="molecule type" value="Genomic_DNA"/>
</dbReference>
<evidence type="ECO:0000313" key="2">
    <source>
        <dbReference type="EMBL" id="KAG2985626.1"/>
    </source>
</evidence>
<evidence type="ECO:0000313" key="3">
    <source>
        <dbReference type="EMBL" id="KAG3222561.1"/>
    </source>
</evidence>
<accession>A0A329SD46</accession>
<dbReference type="Proteomes" id="UP000251314">
    <property type="component" value="Unassembled WGS sequence"/>
</dbReference>
<dbReference type="AlphaFoldDB" id="A0A329SD46"/>
<dbReference type="OrthoDB" id="95795at2759"/>
<organism evidence="5 6">
    <name type="scientific">Phytophthora cactorum</name>
    <dbReference type="NCBI Taxonomy" id="29920"/>
    <lineage>
        <taxon>Eukaryota</taxon>
        <taxon>Sar</taxon>
        <taxon>Stramenopiles</taxon>
        <taxon>Oomycota</taxon>
        <taxon>Peronosporomycetes</taxon>
        <taxon>Peronosporales</taxon>
        <taxon>Peronosporaceae</taxon>
        <taxon>Phytophthora</taxon>
    </lineage>
</organism>
<comment type="caution">
    <text evidence="5">The sequence shown here is derived from an EMBL/GenBank/DDBJ whole genome shotgun (WGS) entry which is preliminary data.</text>
</comment>
<reference evidence="4" key="3">
    <citation type="submission" date="2021-01" db="EMBL/GenBank/DDBJ databases">
        <title>Phytophthora aleatoria, a newly-described species from Pinus radiata is distinct from Phytophthora cactorum isolates based on comparative genomics.</title>
        <authorList>
            <person name="Mcdougal R."/>
            <person name="Panda P."/>
            <person name="Williams N."/>
            <person name="Studholme D.J."/>
        </authorList>
    </citation>
    <scope>NUCLEOTIDE SEQUENCE</scope>
    <source>
        <strain evidence="4">NZFS 3830</strain>
    </source>
</reference>
<proteinExistence type="predicted"/>
<keyword evidence="6" id="KW-1185">Reference proteome</keyword>
<dbReference type="Proteomes" id="UP000760860">
    <property type="component" value="Unassembled WGS sequence"/>
</dbReference>
<protein>
    <submittedName>
        <fullName evidence="5">Uncharacterized protein</fullName>
    </submittedName>
</protein>
<dbReference type="EMBL" id="JAENGZ010001614">
    <property type="protein sequence ID" value="KAG6947138.1"/>
    <property type="molecule type" value="Genomic_DNA"/>
</dbReference>